<evidence type="ECO:0000313" key="6">
    <source>
        <dbReference type="EMBL" id="CAH3037436.1"/>
    </source>
</evidence>
<keyword evidence="3 4" id="KW-1015">Disulfide bond</keyword>
<dbReference type="AlphaFoldDB" id="A0AAU9VRC2"/>
<accession>A0AAU9VRC2</accession>
<feature type="domain" description="Sushi" evidence="5">
    <location>
        <begin position="20"/>
        <end position="78"/>
    </location>
</feature>
<feature type="disulfide bond" evidence="4">
    <location>
        <begin position="49"/>
        <end position="76"/>
    </location>
</feature>
<protein>
    <recommendedName>
        <fullName evidence="5">Sushi domain-containing protein</fullName>
    </recommendedName>
</protein>
<name>A0AAU9VRC2_9CNID</name>
<evidence type="ECO:0000256" key="2">
    <source>
        <dbReference type="ARBA" id="ARBA00022737"/>
    </source>
</evidence>
<dbReference type="CDD" id="cd00033">
    <property type="entry name" value="CCP"/>
    <property type="match status" value="6"/>
</dbReference>
<keyword evidence="1" id="KW-0732">Signal</keyword>
<dbReference type="InterPro" id="IPR051277">
    <property type="entry name" value="SEZ6_CSMD_C4BPB_Regulators"/>
</dbReference>
<reference evidence="6 7" key="1">
    <citation type="submission" date="2022-05" db="EMBL/GenBank/DDBJ databases">
        <authorList>
            <consortium name="Genoscope - CEA"/>
            <person name="William W."/>
        </authorList>
    </citation>
    <scope>NUCLEOTIDE SEQUENCE [LARGE SCALE GENOMIC DNA]</scope>
</reference>
<dbReference type="Gene3D" id="2.10.70.10">
    <property type="entry name" value="Complement Module, domain 1"/>
    <property type="match status" value="6"/>
</dbReference>
<dbReference type="InterPro" id="IPR000436">
    <property type="entry name" value="Sushi_SCR_CCP_dom"/>
</dbReference>
<dbReference type="SMART" id="SM00032">
    <property type="entry name" value="CCP"/>
    <property type="match status" value="7"/>
</dbReference>
<evidence type="ECO:0000259" key="5">
    <source>
        <dbReference type="PROSITE" id="PS50923"/>
    </source>
</evidence>
<evidence type="ECO:0000256" key="4">
    <source>
        <dbReference type="PROSITE-ProRule" id="PRU00302"/>
    </source>
</evidence>
<keyword evidence="4" id="KW-0768">Sushi</keyword>
<comment type="caution">
    <text evidence="4">Lacks conserved residue(s) required for the propagation of feature annotation.</text>
</comment>
<sequence>MPIITCNGNKWTQTQFRCLGFCPEFRNILNGKVSHVTPQVGKAAIEFRCANNSFQLVGKTRLECIDGRWNGKLPYCQKLPSCVRLQNPANGTLHGNDNSHSAEAKFTCFTGFDLFGASTLTCNKGVWSSRVPTSYCTKIRDLPNGHVFGIRFSHGQEVSFNCKHGYELVGDRSLRCINGRWNSTVPQCKVMQCAKPSIPSNSRIIYPLTDQVRYTHGTTLFLACQQGHLLTGSPIMVCNYTTWLKREFRCIASCPILGPIRNGIITHVTRKSGGEVEIKCRANYTLFGSSKLSCINGEWSSSIPSCKASCKDPGNPLNGRKLGDDFRHKKTVSFTCQKNYVLEGARTATCLNGQWSAKMPICQGDRNKFSSVPLHGKTIGTVCEHDSFVNFQCLSNRVLKGAWRMKCNNGQWESCLSCRISLRWPIHIINSVDYTRSSYCDGPLKTSIGKIKCSIEGKRSYTEINLQKENIITAASIQLGQDKRNVLQIQIKALLSSRWYNIRFLHQQPSFSEGVRTMKLPQPVIAQSLQVLLITRQRLSSCLTPTLYGCDAVRRGCIMPGSAVLFKEGRKYRKGRFSFVLSVDWEVVEGERYKYLSRDDILILDEKPNDNQLPEGTAVVGTDSRGKIKRGNIKRSCSSTSCPIETNGVEWQSKLENVRLFKGELCK</sequence>
<proteinExistence type="predicted"/>
<dbReference type="InterPro" id="IPR035976">
    <property type="entry name" value="Sushi/SCR/CCP_sf"/>
</dbReference>
<dbReference type="PANTHER" id="PTHR45656">
    <property type="entry name" value="PROTEIN CBR-CLEC-78"/>
    <property type="match status" value="1"/>
</dbReference>
<dbReference type="PANTHER" id="PTHR45656:SF4">
    <property type="entry name" value="PROTEIN CBR-CLEC-78"/>
    <property type="match status" value="1"/>
</dbReference>
<dbReference type="PROSITE" id="PS50923">
    <property type="entry name" value="SUSHI"/>
    <property type="match status" value="4"/>
</dbReference>
<feature type="domain" description="Sushi" evidence="5">
    <location>
        <begin position="308"/>
        <end position="364"/>
    </location>
</feature>
<keyword evidence="7" id="KW-1185">Reference proteome</keyword>
<comment type="caution">
    <text evidence="6">The sequence shown here is derived from an EMBL/GenBank/DDBJ whole genome shotgun (WGS) entry which is preliminary data.</text>
</comment>
<evidence type="ECO:0000256" key="3">
    <source>
        <dbReference type="ARBA" id="ARBA00023157"/>
    </source>
</evidence>
<gene>
    <name evidence="6" type="ORF">PMEA_00022069</name>
</gene>
<dbReference type="Pfam" id="PF00084">
    <property type="entry name" value="Sushi"/>
    <property type="match status" value="6"/>
</dbReference>
<evidence type="ECO:0000313" key="7">
    <source>
        <dbReference type="Proteomes" id="UP001159428"/>
    </source>
</evidence>
<keyword evidence="2" id="KW-0677">Repeat</keyword>
<dbReference type="SUPFAM" id="SSF57535">
    <property type="entry name" value="Complement control module/SCR domain"/>
    <property type="match status" value="6"/>
</dbReference>
<dbReference type="EMBL" id="CALNXJ010000004">
    <property type="protein sequence ID" value="CAH3037436.1"/>
    <property type="molecule type" value="Genomic_DNA"/>
</dbReference>
<dbReference type="Proteomes" id="UP001159428">
    <property type="component" value="Unassembled WGS sequence"/>
</dbReference>
<feature type="domain" description="Sushi" evidence="5">
    <location>
        <begin position="191"/>
        <end position="252"/>
    </location>
</feature>
<feature type="domain" description="Sushi" evidence="5">
    <location>
        <begin position="134"/>
        <end position="190"/>
    </location>
</feature>
<evidence type="ECO:0000256" key="1">
    <source>
        <dbReference type="ARBA" id="ARBA00022729"/>
    </source>
</evidence>
<organism evidence="6 7">
    <name type="scientific">Pocillopora meandrina</name>
    <dbReference type="NCBI Taxonomy" id="46732"/>
    <lineage>
        <taxon>Eukaryota</taxon>
        <taxon>Metazoa</taxon>
        <taxon>Cnidaria</taxon>
        <taxon>Anthozoa</taxon>
        <taxon>Hexacorallia</taxon>
        <taxon>Scleractinia</taxon>
        <taxon>Astrocoeniina</taxon>
        <taxon>Pocilloporidae</taxon>
        <taxon>Pocillopora</taxon>
    </lineage>
</organism>